<dbReference type="Pfam" id="PF13434">
    <property type="entry name" value="Lys_Orn_oxgnase"/>
    <property type="match status" value="1"/>
</dbReference>
<dbReference type="PANTHER" id="PTHR43323">
    <property type="entry name" value="3-HYDROXY-3-METHYLGLUTARYL COENZYME A SYNTHASE"/>
    <property type="match status" value="1"/>
</dbReference>
<comment type="cofactor">
    <cofactor evidence="1">
        <name>FAD</name>
        <dbReference type="ChEBI" id="CHEBI:57692"/>
    </cofactor>
</comment>
<feature type="domain" description="Hydroxymethylglutaryl-coenzyme A synthase C-terminal" evidence="19">
    <location>
        <begin position="178"/>
        <end position="455"/>
    </location>
</feature>
<feature type="region of interest" description="Disordered" evidence="17">
    <location>
        <begin position="481"/>
        <end position="639"/>
    </location>
</feature>
<feature type="domain" description="Hydroxymethylglutaryl-coenzyme A synthase N-terminal" evidence="18">
    <location>
        <begin position="4"/>
        <end position="177"/>
    </location>
</feature>
<feature type="binding site" evidence="16">
    <location>
        <position position="272"/>
    </location>
    <ligand>
        <name>CoA</name>
        <dbReference type="ChEBI" id="CHEBI:57287"/>
    </ligand>
</feature>
<dbReference type="InterPro" id="IPR036188">
    <property type="entry name" value="FAD/NAD-bd_sf"/>
</dbReference>
<comment type="similarity">
    <text evidence="4">Belongs to the lysine N(6)-hydroxylase/L-ornithine N(5)-oxygenase family.</text>
</comment>
<dbReference type="InterPro" id="IPR010122">
    <property type="entry name" value="HMG_CoA_synthase_euk"/>
</dbReference>
<comment type="similarity">
    <text evidence="3">Belongs to the thiolase-like superfamily. HMG-CoA synthase family.</text>
</comment>
<feature type="compositionally biased region" description="Polar residues" evidence="17">
    <location>
        <begin position="621"/>
        <end position="631"/>
    </location>
</feature>
<dbReference type="VEuPathDB" id="FungiDB:ATCC64974_57610"/>
<dbReference type="PaxDb" id="5061-CADANGAP00002090"/>
<feature type="binding site" evidence="16">
    <location>
        <position position="268"/>
    </location>
    <ligand>
        <name>CoA</name>
        <dbReference type="ChEBI" id="CHEBI:57287"/>
    </ligand>
</feature>
<evidence type="ECO:0000313" key="21">
    <source>
        <dbReference type="Proteomes" id="UP000068243"/>
    </source>
</evidence>
<dbReference type="Pfam" id="PF08540">
    <property type="entry name" value="HMG_CoA_synt_C"/>
    <property type="match status" value="1"/>
</dbReference>
<proteinExistence type="inferred from homology"/>
<evidence type="ECO:0000256" key="17">
    <source>
        <dbReference type="SAM" id="MobiDB-lite"/>
    </source>
</evidence>
<evidence type="ECO:0000256" key="3">
    <source>
        <dbReference type="ARBA" id="ARBA00007061"/>
    </source>
</evidence>
<feature type="binding site" evidence="16">
    <location>
        <position position="212"/>
    </location>
    <ligand>
        <name>CoA</name>
        <dbReference type="ChEBI" id="CHEBI:57287"/>
    </ligand>
</feature>
<dbReference type="GO" id="GO:0006696">
    <property type="term" value="P:ergosterol biosynthetic process"/>
    <property type="evidence" value="ECO:0007669"/>
    <property type="project" value="TreeGrafter"/>
</dbReference>
<dbReference type="EC" id="1.14.13.196" evidence="5"/>
<accession>A0A100I4B5</accession>
<dbReference type="InterPro" id="IPR025700">
    <property type="entry name" value="Lys/Orn_oxygenase"/>
</dbReference>
<comment type="pathway">
    <text evidence="2">Siderophore biosynthesis.</text>
</comment>
<dbReference type="Proteomes" id="UP000068243">
    <property type="component" value="Unassembled WGS sequence"/>
</dbReference>
<feature type="compositionally biased region" description="Low complexity" evidence="17">
    <location>
        <begin position="493"/>
        <end position="507"/>
    </location>
</feature>
<keyword evidence="11" id="KW-0560">Oxidoreductase</keyword>
<dbReference type="OrthoDB" id="5300765at2759"/>
<feature type="active site" description="Proton donor/acceptor" evidence="15">
    <location>
        <position position="86"/>
    </location>
</feature>
<evidence type="ECO:0000256" key="12">
    <source>
        <dbReference type="ARBA" id="ARBA00030351"/>
    </source>
</evidence>
<evidence type="ECO:0000259" key="18">
    <source>
        <dbReference type="Pfam" id="PF01154"/>
    </source>
</evidence>
<dbReference type="FunFam" id="3.40.47.10:FF:000008">
    <property type="entry name" value="3-hydroxy-3-methylglutaryl coenzyme A synthase"/>
    <property type="match status" value="1"/>
</dbReference>
<sequence length="1679" mass="185457">MAARPQNIGIKAIEVYFPRQCVDQSELEKFDGVSEGKYTIGLGQTRMSFCDDREDIYSISLTTFSSLLRKYNIDPNSIGRLEVGTETLLDKSKSVKSVLMQLLAPHGNTNVEGVDNVNACYGGTNAVFNSINWLESSAWDGRDAVVVCGDIALYAEGAARPTGGAGCVAMLIGPDAPIVFEPGLRASYVTHAYDFFKPDLTSEYPVVDGHFSLRCYTEAVDACYKAYNAREKTLKEKVQNGTNGTAQDDSKTALDRFDYLCYHAPTCKLVQKSFARMLYNDYLTNPTHPAFAEVAPELRDLDYATSLTDKNVEKTFMGLTKKRFAERVKPALEVATLCGNMYTATVWAGLASLISHVPFDASESKRIGLFSYGSGLASSLLSVKIVGDVSNLVEKLDLKNRLSNRNVLPPQSYVDMCALREHAHLKKNFKPSGSTETLYPGTYYLTEVDDMFRRKPAVTLYSKMSVEYSYYRPSTPPALHLQEYSGTGHSRNASDSSVYSNNSSPWSVITSATSPVVDSPPQHHHGPTLLPKIRPQDIVIEPPPASGSQRQRRVLSNTRNPPGSLPLASNRRSSHRVAVETSGCIPMASPAVASPKYTTRNGSSLSSPVSVTPAQKRKATSAHTRSVSASNVDDPRTSRCGYPAYRQVIRYASQPQSSPTTPATPATPNIIVYPPYAPHSPAEPYYPKVYPPVQVPLMLPGSPYGYVRASSAQCSPIGIVHQTERTNSQSTTLLSYLTTPTQAINLVRNVNVIPTRGLHDYFWWDIRNLRSWTSFSLSTFNSISGLPKLLKTAIPSHLTPLNILPSSYLSPDCEPALVNVIRDIYAPRINAALAVSQGPDHLSLYAVPIPRGSPNKNYGGPHFLANYASDTERTASGLARGRLVGIVKTFDRWNTGMRNEAPHRRVEYLNGLAHLQRCMREHSCRYGFILTEIELVCVRAGCDEGDDVPYFGFLELSAPIPTKLAINQRGHGSGPCTGDYGYPHSPTPSSDSSLASQSPILDSYPISDSDELDVPMTASLALYFLLMLSKSVPLPSQPSAHLNVGGPGALTRQRILPEKKDKWIPEPQIGERRDAKRVRDMVGKTTSPQSSSSSSFPDILDVLIIGAGPCGLAVAARLREETPSAMFTDDEHQRYHWINKHSGRMALVQAHRGKLKGVKAEKWQRYDDEHYPRRGSSSSSGSGSGSDSSPPSLSSSVSSDDGVYMGRGDDKNDGGYGNGNGGISTLVLDSSGDKWMERWNRAFKTLEIEQLRSPMFFHVDPRDRDGMLAYTREVRRERDLWEISGCVGKELSKHKKKKMRSRAQAVGEVEIDERDRKDYFSPSTDLFEDYCGSIVSRYGLDAPGMIRQCEVNDISYDYHSELSPSDKIFTVTTAEGNRFYSRVVVLAIGPGRTKILPFKLTGEEEKGACHSTEIRMFPSINVKAKIKQRQETNVVVVGGGLSSAQVVDMAIRRGVTKVWFLLRSDFKVKHFDLALNWMGKFKNFEKAAFWSADTDEERLEMIKAARNGGSITPRYQKILKQHVAAHRLSIHPRTVICGKEYCASSRTWRLTTDPPIPDLPRIDYIYFATGMQADVNELPLLQRMNREYPIETKQGLPCITDDLMWQSNVPLFLTGRLGSLRLGPGAANLEGARLGAERIAWAMEDVLGRKGSEDTGSERSKQCFCGLGNRYAELANVDE</sequence>
<keyword evidence="10" id="KW-0521">NADP</keyword>
<dbReference type="PANTHER" id="PTHR43323:SF2">
    <property type="entry name" value="HYDROXYMETHYLGLUTARYL-COA SYNTHASE"/>
    <property type="match status" value="1"/>
</dbReference>
<dbReference type="InterPro" id="IPR000590">
    <property type="entry name" value="HMG_CoA_synt_AS"/>
</dbReference>
<feature type="active site" description="Acyl-thioester intermediate" evidence="15">
    <location>
        <position position="120"/>
    </location>
</feature>
<dbReference type="GO" id="GO:0006084">
    <property type="term" value="P:acetyl-CoA metabolic process"/>
    <property type="evidence" value="ECO:0007669"/>
    <property type="project" value="InterPro"/>
</dbReference>
<dbReference type="GO" id="GO:0004421">
    <property type="term" value="F:hydroxymethylglutaryl-CoA synthase activity"/>
    <property type="evidence" value="ECO:0007669"/>
    <property type="project" value="InterPro"/>
</dbReference>
<protein>
    <recommendedName>
        <fullName evidence="6">L-ornithine N(5)-monooxygenase</fullName>
        <ecNumber evidence="5">1.14.13.196</ecNumber>
    </recommendedName>
    <alternativeName>
        <fullName evidence="12">L-ornithine N(5)-oxygenase</fullName>
    </alternativeName>
</protein>
<dbReference type="GO" id="GO:0010142">
    <property type="term" value="P:farnesyl diphosphate biosynthetic process, mevalonate pathway"/>
    <property type="evidence" value="ECO:0007669"/>
    <property type="project" value="InterPro"/>
</dbReference>
<evidence type="ECO:0000256" key="4">
    <source>
        <dbReference type="ARBA" id="ARBA00007588"/>
    </source>
</evidence>
<dbReference type="VEuPathDB" id="FungiDB:ASPNIDRAFT2_1106288"/>
<dbReference type="VEuPathDB" id="FungiDB:M747DRAFT_292205"/>
<evidence type="ECO:0000256" key="16">
    <source>
        <dbReference type="PIRSR" id="PIRSR610122-2"/>
    </source>
</evidence>
<keyword evidence="7" id="KW-0285">Flavoprotein</keyword>
<evidence type="ECO:0000256" key="7">
    <source>
        <dbReference type="ARBA" id="ARBA00022630"/>
    </source>
</evidence>
<evidence type="ECO:0000256" key="1">
    <source>
        <dbReference type="ARBA" id="ARBA00001974"/>
    </source>
</evidence>
<dbReference type="VEuPathDB" id="FungiDB:An02g06340"/>
<organism evidence="20 21">
    <name type="scientific">Aspergillus niger</name>
    <dbReference type="NCBI Taxonomy" id="5061"/>
    <lineage>
        <taxon>Eukaryota</taxon>
        <taxon>Fungi</taxon>
        <taxon>Dikarya</taxon>
        <taxon>Ascomycota</taxon>
        <taxon>Pezizomycotina</taxon>
        <taxon>Eurotiomycetes</taxon>
        <taxon>Eurotiomycetidae</taxon>
        <taxon>Eurotiales</taxon>
        <taxon>Aspergillaceae</taxon>
        <taxon>Aspergillus</taxon>
        <taxon>Aspergillus subgen. Circumdati</taxon>
    </lineage>
</organism>
<evidence type="ECO:0000256" key="9">
    <source>
        <dbReference type="ARBA" id="ARBA00022827"/>
    </source>
</evidence>
<feature type="region of interest" description="Disordered" evidence="17">
    <location>
        <begin position="975"/>
        <end position="999"/>
    </location>
</feature>
<feature type="compositionally biased region" description="Basic and acidic residues" evidence="17">
    <location>
        <begin position="1158"/>
        <end position="1172"/>
    </location>
</feature>
<evidence type="ECO:0000256" key="2">
    <source>
        <dbReference type="ARBA" id="ARBA00004924"/>
    </source>
</evidence>
<dbReference type="NCBIfam" id="TIGR01833">
    <property type="entry name" value="HMG-CoA-S_euk"/>
    <property type="match status" value="1"/>
</dbReference>
<dbReference type="InterPro" id="IPR013528">
    <property type="entry name" value="HMG_CoA_synth_N"/>
</dbReference>
<dbReference type="SUPFAM" id="SSF53901">
    <property type="entry name" value="Thiolase-like"/>
    <property type="match status" value="2"/>
</dbReference>
<dbReference type="VEuPathDB" id="FungiDB:An02g06320"/>
<feature type="compositionally biased region" description="Polar residues" evidence="17">
    <location>
        <begin position="546"/>
        <end position="561"/>
    </location>
</feature>
<dbReference type="Gene3D" id="3.50.50.60">
    <property type="entry name" value="FAD/NAD(P)-binding domain"/>
    <property type="match status" value="1"/>
</dbReference>
<comment type="caution">
    <text evidence="20">The sequence shown here is derived from an EMBL/GenBank/DDBJ whole genome shotgun (WGS) entry which is preliminary data.</text>
</comment>
<keyword evidence="9" id="KW-0274">FAD</keyword>
<feature type="compositionally biased region" description="Low complexity" evidence="17">
    <location>
        <begin position="1175"/>
        <end position="1203"/>
    </location>
</feature>
<dbReference type="VEuPathDB" id="FungiDB:M747DRAFT_320584"/>
<name>A0A100I4B5_ASPNG</name>
<feature type="compositionally biased region" description="Low complexity" evidence="17">
    <location>
        <begin position="983"/>
        <end position="999"/>
    </location>
</feature>
<dbReference type="Pfam" id="PF01154">
    <property type="entry name" value="HMG_CoA_synt_N"/>
    <property type="match status" value="1"/>
</dbReference>
<evidence type="ECO:0000256" key="13">
    <source>
        <dbReference type="ARBA" id="ARBA00047598"/>
    </source>
</evidence>
<evidence type="ECO:0000256" key="15">
    <source>
        <dbReference type="PIRSR" id="PIRSR610122-1"/>
    </source>
</evidence>
<dbReference type="EMBL" id="BCMY01000001">
    <property type="protein sequence ID" value="GAQ34469.1"/>
    <property type="molecule type" value="Genomic_DNA"/>
</dbReference>
<dbReference type="InterPro" id="IPR013746">
    <property type="entry name" value="HMG_CoA_synt_C_dom"/>
</dbReference>
<dbReference type="InterPro" id="IPR016039">
    <property type="entry name" value="Thiolase-like"/>
</dbReference>
<dbReference type="VEuPathDB" id="FungiDB:ATCC64974_57630"/>
<feature type="active site" description="Proton donor/acceptor" evidence="15">
    <location>
        <position position="263"/>
    </location>
</feature>
<evidence type="ECO:0000256" key="5">
    <source>
        <dbReference type="ARBA" id="ARBA00012881"/>
    </source>
</evidence>
<keyword evidence="8" id="KW-0808">Transferase</keyword>
<evidence type="ECO:0000313" key="20">
    <source>
        <dbReference type="EMBL" id="GAQ34469.1"/>
    </source>
</evidence>
<feature type="region of interest" description="Disordered" evidence="17">
    <location>
        <begin position="1158"/>
        <end position="1218"/>
    </location>
</feature>
<dbReference type="SUPFAM" id="SSF51905">
    <property type="entry name" value="FAD/NAD(P)-binding domain"/>
    <property type="match status" value="1"/>
</dbReference>
<reference evidence="21" key="1">
    <citation type="journal article" date="2016" name="Genome Announc.">
        <title>Draft genome sequence of Aspergillus niger strain An76.</title>
        <authorList>
            <person name="Gong W."/>
            <person name="Cheng Z."/>
            <person name="Zhang H."/>
            <person name="Liu L."/>
            <person name="Gao P."/>
            <person name="Wang L."/>
        </authorList>
    </citation>
    <scope>NUCLEOTIDE SEQUENCE [LARGE SCALE GENOMIC DNA]</scope>
    <source>
        <strain evidence="21">An76</strain>
    </source>
</reference>
<comment type="catalytic activity">
    <reaction evidence="14">
        <text>L-ornithine + NADH + O2 = N(5)-hydroxy-L-ornithine + NAD(+) + H2O</text>
        <dbReference type="Rhea" id="RHEA:41512"/>
        <dbReference type="ChEBI" id="CHEBI:15377"/>
        <dbReference type="ChEBI" id="CHEBI:15379"/>
        <dbReference type="ChEBI" id="CHEBI:46911"/>
        <dbReference type="ChEBI" id="CHEBI:57540"/>
        <dbReference type="ChEBI" id="CHEBI:57945"/>
        <dbReference type="ChEBI" id="CHEBI:78275"/>
        <dbReference type="EC" id="1.14.13.196"/>
    </reaction>
</comment>
<feature type="region of interest" description="Disordered" evidence="17">
    <location>
        <begin position="1074"/>
        <end position="1093"/>
    </location>
</feature>
<evidence type="ECO:0000256" key="6">
    <source>
        <dbReference type="ARBA" id="ARBA00018612"/>
    </source>
</evidence>
<dbReference type="Gene3D" id="3.40.47.10">
    <property type="match status" value="1"/>
</dbReference>
<evidence type="ECO:0000256" key="8">
    <source>
        <dbReference type="ARBA" id="ARBA00022679"/>
    </source>
</evidence>
<comment type="catalytic activity">
    <reaction evidence="13">
        <text>L-ornithine + NADPH + O2 = N(5)-hydroxy-L-ornithine + NADP(+) + H2O</text>
        <dbReference type="Rhea" id="RHEA:41508"/>
        <dbReference type="ChEBI" id="CHEBI:15377"/>
        <dbReference type="ChEBI" id="CHEBI:15379"/>
        <dbReference type="ChEBI" id="CHEBI:46911"/>
        <dbReference type="ChEBI" id="CHEBI:57783"/>
        <dbReference type="ChEBI" id="CHEBI:58349"/>
        <dbReference type="ChEBI" id="CHEBI:78275"/>
        <dbReference type="EC" id="1.14.13.196"/>
    </reaction>
</comment>
<evidence type="ECO:0000256" key="10">
    <source>
        <dbReference type="ARBA" id="ARBA00022857"/>
    </source>
</evidence>
<dbReference type="PROSITE" id="PS01226">
    <property type="entry name" value="HMG_COA_SYNTHASE"/>
    <property type="match status" value="1"/>
</dbReference>
<feature type="compositionally biased region" description="Polar residues" evidence="17">
    <location>
        <begin position="596"/>
        <end position="613"/>
    </location>
</feature>
<evidence type="ECO:0000256" key="14">
    <source>
        <dbReference type="ARBA" id="ARBA00049248"/>
    </source>
</evidence>
<evidence type="ECO:0000256" key="11">
    <source>
        <dbReference type="ARBA" id="ARBA00023002"/>
    </source>
</evidence>
<gene>
    <name evidence="20" type="ORF">ABL_00713</name>
</gene>
<dbReference type="VEuPathDB" id="FungiDB:ASPNIDRAFT2_1184883"/>
<dbReference type="CDD" id="cd00827">
    <property type="entry name" value="init_cond_enzymes"/>
    <property type="match status" value="1"/>
</dbReference>
<evidence type="ECO:0000259" key="19">
    <source>
        <dbReference type="Pfam" id="PF08540"/>
    </source>
</evidence>